<organism evidence="1 2">
    <name type="scientific">Populus alba x Populus x berolinensis</name>
    <dbReference type="NCBI Taxonomy" id="444605"/>
    <lineage>
        <taxon>Eukaryota</taxon>
        <taxon>Viridiplantae</taxon>
        <taxon>Streptophyta</taxon>
        <taxon>Embryophyta</taxon>
        <taxon>Tracheophyta</taxon>
        <taxon>Spermatophyta</taxon>
        <taxon>Magnoliopsida</taxon>
        <taxon>eudicotyledons</taxon>
        <taxon>Gunneridae</taxon>
        <taxon>Pentapetalae</taxon>
        <taxon>rosids</taxon>
        <taxon>fabids</taxon>
        <taxon>Malpighiales</taxon>
        <taxon>Salicaceae</taxon>
        <taxon>Saliceae</taxon>
        <taxon>Populus</taxon>
    </lineage>
</organism>
<dbReference type="PANTHER" id="PTHR47877:SF3">
    <property type="entry name" value="LATE EMBRYOGENESIS ABUNDANT DOMAIN-CONTAINING PROTEIN _ LEA DOMAIN-CONTAINING PROTEIN"/>
    <property type="match status" value="1"/>
</dbReference>
<dbReference type="EMBL" id="JAQIZT010000002">
    <property type="protein sequence ID" value="KAJ7007525.1"/>
    <property type="molecule type" value="Genomic_DNA"/>
</dbReference>
<evidence type="ECO:0000313" key="1">
    <source>
        <dbReference type="EMBL" id="KAJ7007525.1"/>
    </source>
</evidence>
<protein>
    <submittedName>
        <fullName evidence="1">Uncharacterized protein</fullName>
    </submittedName>
</protein>
<keyword evidence="2" id="KW-1185">Reference proteome</keyword>
<gene>
    <name evidence="1" type="ORF">NC653_006538</name>
</gene>
<comment type="caution">
    <text evidence="1">The sequence shown here is derived from an EMBL/GenBank/DDBJ whole genome shotgun (WGS) entry which is preliminary data.</text>
</comment>
<evidence type="ECO:0000313" key="2">
    <source>
        <dbReference type="Proteomes" id="UP001164929"/>
    </source>
</evidence>
<sequence length="134" mass="14697">MSGGGMLAKASLKKETFDLLNNGGGRVKTIAIDIFKPTTHQDLDHLTIGSAMAKKGAQVKDTIVERAKKSTQYVAEKGARVKDTIVESDKKTSEYVAEKEVTAKDVIAQNGKKVVRCVEKVTKNLFIVCVYIYF</sequence>
<dbReference type="GO" id="GO:0009631">
    <property type="term" value="P:cold acclimation"/>
    <property type="evidence" value="ECO:0007669"/>
    <property type="project" value="TreeGrafter"/>
</dbReference>
<reference evidence="1" key="1">
    <citation type="journal article" date="2023" name="Mol. Ecol. Resour.">
        <title>Chromosome-level genome assembly of a triploid poplar Populus alba 'Berolinensis'.</title>
        <authorList>
            <person name="Chen S."/>
            <person name="Yu Y."/>
            <person name="Wang X."/>
            <person name="Wang S."/>
            <person name="Zhang T."/>
            <person name="Zhou Y."/>
            <person name="He R."/>
            <person name="Meng N."/>
            <person name="Wang Y."/>
            <person name="Liu W."/>
            <person name="Liu Z."/>
            <person name="Liu J."/>
            <person name="Guo Q."/>
            <person name="Huang H."/>
            <person name="Sederoff R.R."/>
            <person name="Wang G."/>
            <person name="Qu G."/>
            <person name="Chen S."/>
        </authorList>
    </citation>
    <scope>NUCLEOTIDE SEQUENCE</scope>
    <source>
        <strain evidence="1">SC-2020</strain>
    </source>
</reference>
<name>A0AAD6RFM1_9ROSI</name>
<dbReference type="GO" id="GO:0005829">
    <property type="term" value="C:cytosol"/>
    <property type="evidence" value="ECO:0007669"/>
    <property type="project" value="TreeGrafter"/>
</dbReference>
<proteinExistence type="predicted"/>
<accession>A0AAD6RFM1</accession>
<dbReference type="PANTHER" id="PTHR47877">
    <property type="entry name" value="LATE EMBRYOGENESIS ABUNDANT DOMAIN-CONTAINING PROTEIN / LEA DOMAIN-CONTAINING PROTEIN"/>
    <property type="match status" value="1"/>
</dbReference>
<dbReference type="Proteomes" id="UP001164929">
    <property type="component" value="Chromosome 2"/>
</dbReference>
<dbReference type="AlphaFoldDB" id="A0AAD6RFM1"/>